<evidence type="ECO:0000313" key="2">
    <source>
        <dbReference type="EMBL" id="MFH4979453.1"/>
    </source>
</evidence>
<dbReference type="InterPro" id="IPR007123">
    <property type="entry name" value="Gelsolin-like_dom"/>
</dbReference>
<name>A0ABD6ER15_9BILA</name>
<evidence type="ECO:0000313" key="3">
    <source>
        <dbReference type="Proteomes" id="UP001608902"/>
    </source>
</evidence>
<dbReference type="EMBL" id="JBGFUD010004212">
    <property type="protein sequence ID" value="MFH4979453.1"/>
    <property type="molecule type" value="Genomic_DNA"/>
</dbReference>
<dbReference type="SUPFAM" id="SSF55753">
    <property type="entry name" value="Actin depolymerizing proteins"/>
    <property type="match status" value="1"/>
</dbReference>
<dbReference type="Proteomes" id="UP001608902">
    <property type="component" value="Unassembled WGS sequence"/>
</dbReference>
<gene>
    <name evidence="2" type="ORF">AB6A40_006162</name>
</gene>
<dbReference type="InterPro" id="IPR029006">
    <property type="entry name" value="ADF-H/Gelsolin-like_dom_sf"/>
</dbReference>
<accession>A0ABD6ER15</accession>
<dbReference type="Pfam" id="PF00626">
    <property type="entry name" value="Gelsolin"/>
    <property type="match status" value="1"/>
</dbReference>
<keyword evidence="3" id="KW-1185">Reference proteome</keyword>
<protein>
    <recommendedName>
        <fullName evidence="1">Gelsolin-like domain-containing protein</fullName>
    </recommendedName>
</protein>
<feature type="domain" description="Gelsolin-like" evidence="1">
    <location>
        <begin position="1"/>
        <end position="57"/>
    </location>
</feature>
<reference evidence="2 3" key="1">
    <citation type="submission" date="2024-08" db="EMBL/GenBank/DDBJ databases">
        <title>Gnathostoma spinigerum genome.</title>
        <authorList>
            <person name="Gonzalez-Bertolin B."/>
            <person name="Monzon S."/>
            <person name="Zaballos A."/>
            <person name="Jimenez P."/>
            <person name="Dekumyoy P."/>
            <person name="Varona S."/>
            <person name="Cuesta I."/>
            <person name="Sumanam S."/>
            <person name="Adisakwattana P."/>
            <person name="Gasser R.B."/>
            <person name="Hernandez-Gonzalez A."/>
            <person name="Young N.D."/>
            <person name="Perteguer M.J."/>
        </authorList>
    </citation>
    <scope>NUCLEOTIDE SEQUENCE [LARGE SCALE GENOMIC DNA]</scope>
    <source>
        <strain evidence="2">AL3</strain>
        <tissue evidence="2">Liver</tissue>
    </source>
</reference>
<sequence>MILDTFNKVYVWIGKGANSNEKANALDQVQKYLETDALPRDSPDVVEVHQGDEPNDFKEYFPNWDDEMFQSNARSFQAMRAAFCM</sequence>
<dbReference type="PANTHER" id="PTHR11977">
    <property type="entry name" value="VILLIN"/>
    <property type="match status" value="1"/>
</dbReference>
<dbReference type="PANTHER" id="PTHR11977:SF130">
    <property type="entry name" value="SEVERIN"/>
    <property type="match status" value="1"/>
</dbReference>
<dbReference type="InterPro" id="IPR007122">
    <property type="entry name" value="Villin/Gelsolin"/>
</dbReference>
<organism evidence="2 3">
    <name type="scientific">Gnathostoma spinigerum</name>
    <dbReference type="NCBI Taxonomy" id="75299"/>
    <lineage>
        <taxon>Eukaryota</taxon>
        <taxon>Metazoa</taxon>
        <taxon>Ecdysozoa</taxon>
        <taxon>Nematoda</taxon>
        <taxon>Chromadorea</taxon>
        <taxon>Rhabditida</taxon>
        <taxon>Spirurina</taxon>
        <taxon>Gnathostomatomorpha</taxon>
        <taxon>Gnathostomatoidea</taxon>
        <taxon>Gnathostomatidae</taxon>
        <taxon>Gnathostoma</taxon>
    </lineage>
</organism>
<dbReference type="AlphaFoldDB" id="A0ABD6ER15"/>
<evidence type="ECO:0000259" key="1">
    <source>
        <dbReference type="Pfam" id="PF00626"/>
    </source>
</evidence>
<proteinExistence type="predicted"/>
<dbReference type="Gene3D" id="3.40.20.10">
    <property type="entry name" value="Severin"/>
    <property type="match status" value="1"/>
</dbReference>
<comment type="caution">
    <text evidence="2">The sequence shown here is derived from an EMBL/GenBank/DDBJ whole genome shotgun (WGS) entry which is preliminary data.</text>
</comment>